<proteinExistence type="predicted"/>
<name>A0A7C9W4E9_9PSEU</name>
<evidence type="ECO:0000313" key="3">
    <source>
        <dbReference type="Proteomes" id="UP000481360"/>
    </source>
</evidence>
<dbReference type="Proteomes" id="UP000481360">
    <property type="component" value="Unassembled WGS sequence"/>
</dbReference>
<comment type="caution">
    <text evidence="2">The sequence shown here is derived from an EMBL/GenBank/DDBJ whole genome shotgun (WGS) entry which is preliminary data.</text>
</comment>
<accession>A0A7C9W4E9</accession>
<evidence type="ECO:0000313" key="2">
    <source>
        <dbReference type="EMBL" id="NGY63220.1"/>
    </source>
</evidence>
<organism evidence="2 3">
    <name type="scientific">Lentzea alba</name>
    <dbReference type="NCBI Taxonomy" id="2714351"/>
    <lineage>
        <taxon>Bacteria</taxon>
        <taxon>Bacillati</taxon>
        <taxon>Actinomycetota</taxon>
        <taxon>Actinomycetes</taxon>
        <taxon>Pseudonocardiales</taxon>
        <taxon>Pseudonocardiaceae</taxon>
        <taxon>Lentzea</taxon>
    </lineage>
</organism>
<evidence type="ECO:0000259" key="1">
    <source>
        <dbReference type="Pfam" id="PF12770"/>
    </source>
</evidence>
<protein>
    <submittedName>
        <fullName evidence="2">CHAT domain-containing protein</fullName>
    </submittedName>
</protein>
<sequence length="885" mass="92849">MSLVQLFDHTGDLAAISEAISLGRTALAHADRAQYPGIAHNLVQALVSSAVETADATTAAEAVALARQLAEAAEGDTKRAEGLYSLAMALKSCSPLLGDPASLSEAIRCAREAVAATPPDHRLSHVRSNGLASALVQLFEHSGEHAVIREAMEVARDAVALARAAGRAATNAASITLTGALIRLFERTNDVSALTEAVDIARDASASCEGVLSRAVLLTNLAGGLLLLHRATGNEALVAEAVDVAREAVAVSPPGTASRHRATNNLLAALDRSFDETGEVGTLLEVVRLGREVAATPAAEQDRVTAAEYLGTALMALFRHRGDTAILTEARDCFARAAASSAAPVAMRVRLFRRLANAAMHAEAAGAALDAVEAAVELVPQLTPRALAHTDREHGVGIIAGLASQAAAIAVAAGEPARAVELLEQTRGLLLGQVLDDRGDLTELRRARPDLADEFESLRDQIAAADADSDPPLGAPARMPHRPPLELGERRRQLSERWAALVTRIRATPGFDAFLRPPPVDRLRAQAADGPIVMVHADSWGAGALILTGDTGTPVRVVPLPDLTPRGAARQVERLRAAHAAAFGERAGRARGHRAVHDVLAWLWDVVCAPVLDSLGCTGEPRGRIRWCPAGVLAALPLHAAGHHLDRPETGAPRTVLDRAVSSYVVTVRALEHLRGQRDPLPSPSGSAVVVAMPATPRAPELPGAKAETAVLARLLDSPTVLAGAQATRESVGAALPHYRVAHFACHGLHVPDAPASSRLLLHDHAVAPFTVTAVAQLDLTGTELAYLSACSTTLGGDWLADEALHLTAAIHHAGYRHVIGTLWPISDAHATRITEEFYTRLTGNGAHPPRPELAADALADAIRCLRDDHPALPAVWAAHVHFGP</sequence>
<dbReference type="InterPro" id="IPR024983">
    <property type="entry name" value="CHAT_dom"/>
</dbReference>
<dbReference type="Pfam" id="PF12770">
    <property type="entry name" value="CHAT"/>
    <property type="match status" value="1"/>
</dbReference>
<dbReference type="AlphaFoldDB" id="A0A7C9W4E9"/>
<feature type="domain" description="CHAT" evidence="1">
    <location>
        <begin position="599"/>
        <end position="884"/>
    </location>
</feature>
<gene>
    <name evidence="2" type="ORF">G7043_30300</name>
</gene>
<reference evidence="2 3" key="1">
    <citation type="submission" date="2020-03" db="EMBL/GenBank/DDBJ databases">
        <title>Isolation and identification of active actinomycetes.</title>
        <authorList>
            <person name="Sun X."/>
        </authorList>
    </citation>
    <scope>NUCLEOTIDE SEQUENCE [LARGE SCALE GENOMIC DNA]</scope>
    <source>
        <strain evidence="2 3">NEAU-D13</strain>
    </source>
</reference>
<keyword evidence="3" id="KW-1185">Reference proteome</keyword>
<dbReference type="EMBL" id="JAAMPJ010000009">
    <property type="protein sequence ID" value="NGY63220.1"/>
    <property type="molecule type" value="Genomic_DNA"/>
</dbReference>